<accession>A0A9X2C132</accession>
<keyword evidence="2" id="KW-1185">Reference proteome</keyword>
<reference evidence="1" key="1">
    <citation type="submission" date="2021-11" db="EMBL/GenBank/DDBJ databases">
        <title>BS-T2-15 a new species belonging to the Comamonadaceae family isolated from the soil of a French oak forest.</title>
        <authorList>
            <person name="Mieszkin S."/>
            <person name="Alain K."/>
        </authorList>
    </citation>
    <scope>NUCLEOTIDE SEQUENCE</scope>
    <source>
        <strain evidence="1">BS-T2-15</strain>
    </source>
</reference>
<sequence length="142" mass="14797">MATLRSSPFALSLLCALAGCEDAGDPWHDLVSNHVTTTGHVSRVDCADRDAVSVAFQAGSRTYVARSVDGAIDCSTARVGDPMLVFYAPQDPDISTLLPPAEAYGRGHRWTSAGDAWLALAGAAAIALSIVAKVRATGRRVA</sequence>
<dbReference type="PROSITE" id="PS51257">
    <property type="entry name" value="PROKAR_LIPOPROTEIN"/>
    <property type="match status" value="1"/>
</dbReference>
<proteinExistence type="predicted"/>
<dbReference type="AlphaFoldDB" id="A0A9X2C132"/>
<gene>
    <name evidence="1" type="ORF">LPC04_22190</name>
</gene>
<dbReference type="Proteomes" id="UP001139353">
    <property type="component" value="Unassembled WGS sequence"/>
</dbReference>
<evidence type="ECO:0008006" key="3">
    <source>
        <dbReference type="Google" id="ProtNLM"/>
    </source>
</evidence>
<evidence type="ECO:0000313" key="1">
    <source>
        <dbReference type="EMBL" id="MCK9688428.1"/>
    </source>
</evidence>
<dbReference type="RefSeq" id="WP_275684468.1">
    <property type="nucleotide sequence ID" value="NZ_JAJLJH010000008.1"/>
</dbReference>
<evidence type="ECO:0000313" key="2">
    <source>
        <dbReference type="Proteomes" id="UP001139353"/>
    </source>
</evidence>
<protein>
    <recommendedName>
        <fullName evidence="3">Lipoprotein</fullName>
    </recommendedName>
</protein>
<comment type="caution">
    <text evidence="1">The sequence shown here is derived from an EMBL/GenBank/DDBJ whole genome shotgun (WGS) entry which is preliminary data.</text>
</comment>
<organism evidence="1 2">
    <name type="scientific">Scleromatobacter humisilvae</name>
    <dbReference type="NCBI Taxonomy" id="2897159"/>
    <lineage>
        <taxon>Bacteria</taxon>
        <taxon>Pseudomonadati</taxon>
        <taxon>Pseudomonadota</taxon>
        <taxon>Betaproteobacteria</taxon>
        <taxon>Burkholderiales</taxon>
        <taxon>Sphaerotilaceae</taxon>
        <taxon>Scleromatobacter</taxon>
    </lineage>
</organism>
<name>A0A9X2C132_9BURK</name>
<dbReference type="EMBL" id="JAJLJH010000008">
    <property type="protein sequence ID" value="MCK9688428.1"/>
    <property type="molecule type" value="Genomic_DNA"/>
</dbReference>